<reference evidence="1 2" key="1">
    <citation type="submission" date="2016-10" db="EMBL/GenBank/DDBJ databases">
        <authorList>
            <person name="de Groot N.N."/>
        </authorList>
    </citation>
    <scope>NUCLEOTIDE SEQUENCE [LARGE SCALE GENOMIC DNA]</scope>
    <source>
        <strain evidence="1 2">743A</strain>
    </source>
</reference>
<keyword evidence="2" id="KW-1185">Reference proteome</keyword>
<gene>
    <name evidence="1" type="ORF">SAMN05661086_00026</name>
</gene>
<evidence type="ECO:0000313" key="2">
    <source>
        <dbReference type="Proteomes" id="UP000199659"/>
    </source>
</evidence>
<organism evidence="1 2">
    <name type="scientific">Anaeromicropila populeti</name>
    <dbReference type="NCBI Taxonomy" id="37658"/>
    <lineage>
        <taxon>Bacteria</taxon>
        <taxon>Bacillati</taxon>
        <taxon>Bacillota</taxon>
        <taxon>Clostridia</taxon>
        <taxon>Lachnospirales</taxon>
        <taxon>Lachnospiraceae</taxon>
        <taxon>Anaeromicropila</taxon>
    </lineage>
</organism>
<accession>A0A1I6HIS8</accession>
<dbReference type="Proteomes" id="UP000199659">
    <property type="component" value="Unassembled WGS sequence"/>
</dbReference>
<protein>
    <submittedName>
        <fullName evidence="1">Uncharacterized protein</fullName>
    </submittedName>
</protein>
<dbReference type="EMBL" id="FOYZ01000001">
    <property type="protein sequence ID" value="SFR54385.1"/>
    <property type="molecule type" value="Genomic_DNA"/>
</dbReference>
<name>A0A1I6HIS8_9FIRM</name>
<dbReference type="STRING" id="37658.SAMN05661086_00026"/>
<dbReference type="RefSeq" id="WP_092558668.1">
    <property type="nucleotide sequence ID" value="NZ_FOYZ01000001.1"/>
</dbReference>
<evidence type="ECO:0000313" key="1">
    <source>
        <dbReference type="EMBL" id="SFR54385.1"/>
    </source>
</evidence>
<proteinExistence type="predicted"/>
<dbReference type="AlphaFoldDB" id="A0A1I6HIS8"/>
<dbReference type="OrthoDB" id="9796949at2"/>
<sequence>MGFYLGEIIQETNAGRLKGIQREVACYCWFTSQGEMTPRMIKIMDEEGRIHTIQEIRVLCSEPKNYSGIATVEYICKIRYRGMEETVKLVYTKENCKWAIIRV</sequence>